<evidence type="ECO:0000256" key="8">
    <source>
        <dbReference type="ARBA" id="ARBA00061188"/>
    </source>
</evidence>
<feature type="binding site" evidence="9">
    <location>
        <position position="93"/>
    </location>
    <ligand>
        <name>Mg(2+)</name>
        <dbReference type="ChEBI" id="CHEBI:18420"/>
        <label>1</label>
    </ligand>
</feature>
<reference evidence="12 13" key="1">
    <citation type="submission" date="2019-06" db="EMBL/GenBank/DDBJ databases">
        <authorList>
            <person name="Li M."/>
        </authorList>
    </citation>
    <scope>NUCLEOTIDE SEQUENCE [LARGE SCALE GENOMIC DNA]</scope>
    <source>
        <strain evidence="12 13">BGMRC6574</strain>
    </source>
</reference>
<feature type="binding site" evidence="9">
    <location>
        <position position="226"/>
    </location>
    <ligand>
        <name>Mg(2+)</name>
        <dbReference type="ChEBI" id="CHEBI:18420"/>
        <label>1</label>
    </ligand>
</feature>
<dbReference type="GO" id="GO:0005829">
    <property type="term" value="C:cytosol"/>
    <property type="evidence" value="ECO:0007669"/>
    <property type="project" value="TreeGrafter"/>
</dbReference>
<dbReference type="AlphaFoldDB" id="A0A506UEZ8"/>
<feature type="binding site" evidence="9">
    <location>
        <position position="167"/>
    </location>
    <ligand>
        <name>anthranilate</name>
        <dbReference type="ChEBI" id="CHEBI:16567"/>
        <label>2</label>
    </ligand>
</feature>
<dbReference type="Pfam" id="PF00591">
    <property type="entry name" value="Glycos_transf_3"/>
    <property type="match status" value="1"/>
</dbReference>
<dbReference type="OrthoDB" id="9806430at2"/>
<comment type="catalytic activity">
    <reaction evidence="7 9">
        <text>N-(5-phospho-beta-D-ribosyl)anthranilate + diphosphate = 5-phospho-alpha-D-ribose 1-diphosphate + anthranilate</text>
        <dbReference type="Rhea" id="RHEA:11768"/>
        <dbReference type="ChEBI" id="CHEBI:16567"/>
        <dbReference type="ChEBI" id="CHEBI:18277"/>
        <dbReference type="ChEBI" id="CHEBI:33019"/>
        <dbReference type="ChEBI" id="CHEBI:58017"/>
        <dbReference type="EC" id="2.4.2.18"/>
    </reaction>
</comment>
<dbReference type="EC" id="2.4.2.18" evidence="9"/>
<dbReference type="Proteomes" id="UP000320314">
    <property type="component" value="Unassembled WGS sequence"/>
</dbReference>
<protein>
    <recommendedName>
        <fullName evidence="9">Anthranilate phosphoribosyltransferase</fullName>
        <ecNumber evidence="9">2.4.2.18</ecNumber>
    </recommendedName>
</protein>
<dbReference type="UniPathway" id="UPA00035">
    <property type="reaction ID" value="UER00041"/>
</dbReference>
<dbReference type="InterPro" id="IPR005940">
    <property type="entry name" value="Anthranilate_Pribosyl_Tfrase"/>
</dbReference>
<dbReference type="InterPro" id="IPR017459">
    <property type="entry name" value="Glycosyl_Trfase_fam3_N_dom"/>
</dbReference>
<feature type="binding site" evidence="9">
    <location>
        <begin position="109"/>
        <end position="117"/>
    </location>
    <ligand>
        <name>5-phospho-alpha-D-ribose 1-diphosphate</name>
        <dbReference type="ChEBI" id="CHEBI:58017"/>
    </ligand>
</feature>
<keyword evidence="2 9" id="KW-0028">Amino-acid biosynthesis</keyword>
<evidence type="ECO:0000256" key="5">
    <source>
        <dbReference type="ARBA" id="ARBA00022822"/>
    </source>
</evidence>
<evidence type="ECO:0000256" key="4">
    <source>
        <dbReference type="ARBA" id="ARBA00022679"/>
    </source>
</evidence>
<evidence type="ECO:0000259" key="11">
    <source>
        <dbReference type="Pfam" id="PF02885"/>
    </source>
</evidence>
<organism evidence="12 13">
    <name type="scientific">Pararhizobium mangrovi</name>
    <dbReference type="NCBI Taxonomy" id="2590452"/>
    <lineage>
        <taxon>Bacteria</taxon>
        <taxon>Pseudomonadati</taxon>
        <taxon>Pseudomonadota</taxon>
        <taxon>Alphaproteobacteria</taxon>
        <taxon>Hyphomicrobiales</taxon>
        <taxon>Rhizobiaceae</taxon>
        <taxon>Rhizobium/Agrobacterium group</taxon>
        <taxon>Pararhizobium</taxon>
    </lineage>
</organism>
<comment type="subunit">
    <text evidence="9">Homodimer.</text>
</comment>
<evidence type="ECO:0000313" key="13">
    <source>
        <dbReference type="Proteomes" id="UP000320314"/>
    </source>
</evidence>
<evidence type="ECO:0000256" key="1">
    <source>
        <dbReference type="ARBA" id="ARBA00004907"/>
    </source>
</evidence>
<keyword evidence="6 9" id="KW-0057">Aromatic amino acid biosynthesis</keyword>
<dbReference type="InterPro" id="IPR036320">
    <property type="entry name" value="Glycosyl_Trfase_fam3_N_dom_sf"/>
</dbReference>
<evidence type="ECO:0000256" key="9">
    <source>
        <dbReference type="HAMAP-Rule" id="MF_00211"/>
    </source>
</evidence>
<comment type="function">
    <text evidence="9">Catalyzes the transfer of the phosphoribosyl group of 5-phosphorylribose-1-pyrophosphate (PRPP) to anthranilate to yield N-(5'-phosphoribosyl)-anthranilate (PRA).</text>
</comment>
<keyword evidence="4 9" id="KW-0808">Transferase</keyword>
<feature type="binding site" evidence="9">
    <location>
        <position position="89"/>
    </location>
    <ligand>
        <name>5-phospho-alpha-D-ribose 1-diphosphate</name>
        <dbReference type="ChEBI" id="CHEBI:58017"/>
    </ligand>
</feature>
<comment type="caution">
    <text evidence="12">The sequence shown here is derived from an EMBL/GenBank/DDBJ whole genome shotgun (WGS) entry which is preliminary data.</text>
</comment>
<dbReference type="SUPFAM" id="SSF52418">
    <property type="entry name" value="Nucleoside phosphorylase/phosphoribosyltransferase catalytic domain"/>
    <property type="match status" value="1"/>
</dbReference>
<evidence type="ECO:0000256" key="2">
    <source>
        <dbReference type="ARBA" id="ARBA00022605"/>
    </source>
</evidence>
<dbReference type="InterPro" id="IPR035902">
    <property type="entry name" value="Nuc_phospho_transferase"/>
</dbReference>
<accession>A0A506UEZ8</accession>
<dbReference type="Gene3D" id="3.40.1030.10">
    <property type="entry name" value="Nucleoside phosphorylase/phosphoribosyltransferase catalytic domain"/>
    <property type="match status" value="1"/>
</dbReference>
<feature type="domain" description="Glycosyl transferase family 3" evidence="10">
    <location>
        <begin position="75"/>
        <end position="324"/>
    </location>
</feature>
<feature type="binding site" evidence="9">
    <location>
        <position position="81"/>
    </location>
    <ligand>
        <name>anthranilate</name>
        <dbReference type="ChEBI" id="CHEBI:16567"/>
        <label>1</label>
    </ligand>
</feature>
<keyword evidence="3 9" id="KW-0328">Glycosyltransferase</keyword>
<dbReference type="PANTHER" id="PTHR43285">
    <property type="entry name" value="ANTHRANILATE PHOSPHORIBOSYLTRANSFERASE"/>
    <property type="match status" value="1"/>
</dbReference>
<gene>
    <name evidence="9 12" type="primary">trpD</name>
    <name evidence="12" type="ORF">FJU11_04020</name>
</gene>
<dbReference type="Gene3D" id="1.20.970.10">
    <property type="entry name" value="Transferase, Pyrimidine Nucleoside Phosphorylase, Chain C"/>
    <property type="match status" value="1"/>
</dbReference>
<feature type="binding site" evidence="9">
    <location>
        <position position="225"/>
    </location>
    <ligand>
        <name>Mg(2+)</name>
        <dbReference type="ChEBI" id="CHEBI:18420"/>
        <label>2</label>
    </ligand>
</feature>
<feature type="binding site" evidence="9">
    <location>
        <position position="112"/>
    </location>
    <ligand>
        <name>anthranilate</name>
        <dbReference type="ChEBI" id="CHEBI:16567"/>
        <label>1</label>
    </ligand>
</feature>
<dbReference type="GO" id="GO:0000287">
    <property type="term" value="F:magnesium ion binding"/>
    <property type="evidence" value="ECO:0007669"/>
    <property type="project" value="UniProtKB-UniRule"/>
</dbReference>
<dbReference type="NCBIfam" id="TIGR01245">
    <property type="entry name" value="trpD"/>
    <property type="match status" value="1"/>
</dbReference>
<keyword evidence="9" id="KW-0479">Metal-binding</keyword>
<feature type="binding site" evidence="9">
    <location>
        <position position="81"/>
    </location>
    <ligand>
        <name>5-phospho-alpha-D-ribose 1-diphosphate</name>
        <dbReference type="ChEBI" id="CHEBI:58017"/>
    </ligand>
</feature>
<dbReference type="InterPro" id="IPR000312">
    <property type="entry name" value="Glycosyl_Trfase_fam3"/>
</dbReference>
<proteinExistence type="inferred from homology"/>
<evidence type="ECO:0000313" key="12">
    <source>
        <dbReference type="EMBL" id="TPW31369.1"/>
    </source>
</evidence>
<evidence type="ECO:0000256" key="6">
    <source>
        <dbReference type="ARBA" id="ARBA00023141"/>
    </source>
</evidence>
<keyword evidence="5 9" id="KW-0822">Tryptophan biosynthesis</keyword>
<feature type="binding site" evidence="9">
    <location>
        <begin position="91"/>
        <end position="94"/>
    </location>
    <ligand>
        <name>5-phospho-alpha-D-ribose 1-diphosphate</name>
        <dbReference type="ChEBI" id="CHEBI:58017"/>
    </ligand>
</feature>
<evidence type="ECO:0000256" key="7">
    <source>
        <dbReference type="ARBA" id="ARBA00052328"/>
    </source>
</evidence>
<dbReference type="PANTHER" id="PTHR43285:SF2">
    <property type="entry name" value="ANTHRANILATE PHOSPHORIBOSYLTRANSFERASE"/>
    <property type="match status" value="1"/>
</dbReference>
<comment type="cofactor">
    <cofactor evidence="9">
        <name>Mg(2+)</name>
        <dbReference type="ChEBI" id="CHEBI:18420"/>
    </cofactor>
    <text evidence="9">Binds 2 magnesium ions per monomer.</text>
</comment>
<feature type="binding site" evidence="9">
    <location>
        <position position="121"/>
    </location>
    <ligand>
        <name>5-phospho-alpha-D-ribose 1-diphosphate</name>
        <dbReference type="ChEBI" id="CHEBI:58017"/>
    </ligand>
</feature>
<dbReference type="GO" id="GO:0000162">
    <property type="term" value="P:L-tryptophan biosynthetic process"/>
    <property type="evidence" value="ECO:0007669"/>
    <property type="project" value="UniProtKB-UniRule"/>
</dbReference>
<dbReference type="EMBL" id="VHLH01000004">
    <property type="protein sequence ID" value="TPW31369.1"/>
    <property type="molecule type" value="Genomic_DNA"/>
</dbReference>
<name>A0A506UEZ8_9HYPH</name>
<feature type="binding site" evidence="9">
    <location>
        <position position="226"/>
    </location>
    <ligand>
        <name>Mg(2+)</name>
        <dbReference type="ChEBI" id="CHEBI:18420"/>
        <label>2</label>
    </ligand>
</feature>
<dbReference type="SUPFAM" id="SSF47648">
    <property type="entry name" value="Nucleoside phosphorylase/phosphoribosyltransferase N-terminal domain"/>
    <property type="match status" value="1"/>
</dbReference>
<dbReference type="HAMAP" id="MF_00211">
    <property type="entry name" value="TrpD"/>
    <property type="match status" value="1"/>
</dbReference>
<comment type="similarity">
    <text evidence="8">In the C-terminal section; belongs to the anthranilate phosphoribosyltransferase family.</text>
</comment>
<dbReference type="RefSeq" id="WP_141165732.1">
    <property type="nucleotide sequence ID" value="NZ_VHLH01000004.1"/>
</dbReference>
<dbReference type="FunFam" id="3.40.1030.10:FF:000002">
    <property type="entry name" value="Anthranilate phosphoribosyltransferase"/>
    <property type="match status" value="1"/>
</dbReference>
<sequence length="344" mass="35539">MTDLKSAIARIADGERLDADAAREAFDVMMAGNATPSQIGGFLMALRVRGETVPEIVGAVRSMRARMVPVEAPADAIDIVGTGGDGAGTYNVSTCAAFLTAAAGVPVAKHGNRALSSKSGTADALTALGVNLELSPEGIAACVREAGLGFMFAPNHHSAMRHVGPSRVELGTRTIFNLLGPLANPASVKRQLLGVYAREWVEPLAEVLRDLGVERVWVVHGDGLDELTTTGSNTVAILEDGAIRTEEIDARDLGVDRVDLSALKGGDGVHNAAALRAVLTGERNAYRDISVLNAGAALVVAGRVATLGEGMEIAAGTIESGAALAVLEKLVSVSNIHAKADARR</sequence>
<evidence type="ECO:0000259" key="10">
    <source>
        <dbReference type="Pfam" id="PF00591"/>
    </source>
</evidence>
<comment type="pathway">
    <text evidence="1 9">Amino-acid biosynthesis; L-tryptophan biosynthesis; L-tryptophan from chorismate: step 2/5.</text>
</comment>
<dbReference type="Pfam" id="PF02885">
    <property type="entry name" value="Glycos_trans_3N"/>
    <property type="match status" value="1"/>
</dbReference>
<keyword evidence="13" id="KW-1185">Reference proteome</keyword>
<feature type="domain" description="Glycosyl transferase family 3 N-terminal" evidence="11">
    <location>
        <begin position="5"/>
        <end position="66"/>
    </location>
</feature>
<comment type="similarity">
    <text evidence="9">Belongs to the anthranilate phosphoribosyltransferase family.</text>
</comment>
<keyword evidence="9" id="KW-0460">Magnesium</keyword>
<feature type="binding site" evidence="9">
    <location>
        <begin position="84"/>
        <end position="85"/>
    </location>
    <ligand>
        <name>5-phospho-alpha-D-ribose 1-diphosphate</name>
        <dbReference type="ChEBI" id="CHEBI:58017"/>
    </ligand>
</feature>
<evidence type="ECO:0000256" key="3">
    <source>
        <dbReference type="ARBA" id="ARBA00022676"/>
    </source>
</evidence>
<comment type="caution">
    <text evidence="9">Lacks conserved residue(s) required for the propagation of feature annotation.</text>
</comment>
<dbReference type="GO" id="GO:0004048">
    <property type="term" value="F:anthranilate phosphoribosyltransferase activity"/>
    <property type="evidence" value="ECO:0007669"/>
    <property type="project" value="UniProtKB-UniRule"/>
</dbReference>